<feature type="transmembrane region" description="Helical" evidence="1">
    <location>
        <begin position="57"/>
        <end position="76"/>
    </location>
</feature>
<feature type="transmembrane region" description="Helical" evidence="1">
    <location>
        <begin position="6"/>
        <end position="25"/>
    </location>
</feature>
<proteinExistence type="predicted"/>
<evidence type="ECO:0000256" key="1">
    <source>
        <dbReference type="SAM" id="Phobius"/>
    </source>
</evidence>
<comment type="caution">
    <text evidence="2">The sequence shown here is derived from an EMBL/GenBank/DDBJ whole genome shotgun (WGS) entry which is preliminary data.</text>
</comment>
<gene>
    <name evidence="2" type="ORF">D2V17_09295</name>
</gene>
<feature type="transmembrane region" description="Helical" evidence="1">
    <location>
        <begin position="32"/>
        <end position="51"/>
    </location>
</feature>
<name>A0A3A1P5X3_9SPHN</name>
<evidence type="ECO:0000313" key="2">
    <source>
        <dbReference type="EMBL" id="RIV86472.1"/>
    </source>
</evidence>
<keyword evidence="1" id="KW-0472">Membrane</keyword>
<organism evidence="2 3">
    <name type="scientific">Aurantiacibacter xanthus</name>
    <dbReference type="NCBI Taxonomy" id="1784712"/>
    <lineage>
        <taxon>Bacteria</taxon>
        <taxon>Pseudomonadati</taxon>
        <taxon>Pseudomonadota</taxon>
        <taxon>Alphaproteobacteria</taxon>
        <taxon>Sphingomonadales</taxon>
        <taxon>Erythrobacteraceae</taxon>
        <taxon>Aurantiacibacter</taxon>
    </lineage>
</organism>
<dbReference type="Proteomes" id="UP000265366">
    <property type="component" value="Unassembled WGS sequence"/>
</dbReference>
<keyword evidence="3" id="KW-1185">Reference proteome</keyword>
<dbReference type="EMBL" id="QXFM01000084">
    <property type="protein sequence ID" value="RIV86472.1"/>
    <property type="molecule type" value="Genomic_DNA"/>
</dbReference>
<protein>
    <submittedName>
        <fullName evidence="2">Uncharacterized protein</fullName>
    </submittedName>
</protein>
<accession>A0A3A1P5X3</accession>
<keyword evidence="1" id="KW-0812">Transmembrane</keyword>
<dbReference type="AlphaFoldDB" id="A0A3A1P5X3"/>
<keyword evidence="1" id="KW-1133">Transmembrane helix</keyword>
<reference evidence="2 3" key="1">
    <citation type="submission" date="2018-08" db="EMBL/GenBank/DDBJ databases">
        <title>Erythrobacter zhengii sp.nov., a bacterium isolated from deep-sea sediment.</title>
        <authorList>
            <person name="Fang C."/>
            <person name="Wu Y.-H."/>
            <person name="Sun C."/>
            <person name="Wang H."/>
            <person name="Cheng H."/>
            <person name="Meng F.-X."/>
            <person name="Wang C.-S."/>
            <person name="Xu X.-W."/>
        </authorList>
    </citation>
    <scope>NUCLEOTIDE SEQUENCE [LARGE SCALE GENOMIC DNA]</scope>
    <source>
        <strain evidence="2 3">CCTCC AB 2015396</strain>
    </source>
</reference>
<sequence>MINVVSFCLLAVLLVLTVGLLAALLELIVRAVLTVGVAFTFALAIGIFSSSELDSGVGNGTVAFVLALIPTFYFISRMRAAQSARKVRQGGNDLSSCKDFQAVAKRDSTLKRRKGRKVSFADKALSKAWDEAMRLAPCAQLDAAREACAQFMCASASAKVLDVEVIDYTVFIRRQVPGVVRETIELVALLEPPERERAISNLIGDLIAVGKGARLQLDRLAKPLRDQLAARRLRMGGATGQLQDILRPEG</sequence>
<evidence type="ECO:0000313" key="3">
    <source>
        <dbReference type="Proteomes" id="UP000265366"/>
    </source>
</evidence>